<dbReference type="SUPFAM" id="SSF56042">
    <property type="entry name" value="PurM C-terminal domain-like"/>
    <property type="match status" value="1"/>
</dbReference>
<reference evidence="4 5" key="1">
    <citation type="submission" date="2016-11" db="EMBL/GenBank/DDBJ databases">
        <authorList>
            <person name="Jaros S."/>
            <person name="Januszkiewicz K."/>
            <person name="Wedrychowicz H."/>
        </authorList>
    </citation>
    <scope>NUCLEOTIDE SEQUENCE [LARGE SCALE GENOMIC DNA]</scope>
    <source>
        <strain evidence="4 5">DSM 15930</strain>
    </source>
</reference>
<evidence type="ECO:0000259" key="3">
    <source>
        <dbReference type="Pfam" id="PF02769"/>
    </source>
</evidence>
<evidence type="ECO:0000256" key="1">
    <source>
        <dbReference type="ARBA" id="ARBA00006243"/>
    </source>
</evidence>
<dbReference type="GO" id="GO:0051604">
    <property type="term" value="P:protein maturation"/>
    <property type="evidence" value="ECO:0007669"/>
    <property type="project" value="TreeGrafter"/>
</dbReference>
<comment type="similarity">
    <text evidence="1">Belongs to the HypE family.</text>
</comment>
<gene>
    <name evidence="4" type="ORF">SAMN02746066_00694</name>
</gene>
<dbReference type="PIRSF" id="PIRSF005644">
    <property type="entry name" value="Hdrgns_mtr_HypE"/>
    <property type="match status" value="1"/>
</dbReference>
<feature type="domain" description="PurM-like N-terminal" evidence="2">
    <location>
        <begin position="35"/>
        <end position="139"/>
    </location>
</feature>
<dbReference type="Gene3D" id="3.90.650.10">
    <property type="entry name" value="PurM-like C-terminal domain"/>
    <property type="match status" value="1"/>
</dbReference>
<organism evidence="4 5">
    <name type="scientific">Anaerosporobacter mobilis DSM 15930</name>
    <dbReference type="NCBI Taxonomy" id="1120996"/>
    <lineage>
        <taxon>Bacteria</taxon>
        <taxon>Bacillati</taxon>
        <taxon>Bacillota</taxon>
        <taxon>Clostridia</taxon>
        <taxon>Lachnospirales</taxon>
        <taxon>Lachnospiraceae</taxon>
        <taxon>Anaerosporobacter</taxon>
    </lineage>
</organism>
<dbReference type="Pfam" id="PF02769">
    <property type="entry name" value="AIRS_C"/>
    <property type="match status" value="1"/>
</dbReference>
<dbReference type="RefSeq" id="WP_073283759.1">
    <property type="nucleotide sequence ID" value="NZ_FRCP01000006.1"/>
</dbReference>
<accession>A0A1M7FWT1</accession>
<dbReference type="InterPro" id="IPR016188">
    <property type="entry name" value="PurM-like_N"/>
</dbReference>
<dbReference type="PANTHER" id="PTHR30303:SF4">
    <property type="entry name" value="HYDROGENASE EXPRESSION_FORMATION PROTEIN HYPE"/>
    <property type="match status" value="1"/>
</dbReference>
<dbReference type="SUPFAM" id="SSF55326">
    <property type="entry name" value="PurM N-terminal domain-like"/>
    <property type="match status" value="1"/>
</dbReference>
<dbReference type="OrthoDB" id="153904at2"/>
<proteinExistence type="inferred from homology"/>
<dbReference type="AlphaFoldDB" id="A0A1M7FWT1"/>
<evidence type="ECO:0000259" key="2">
    <source>
        <dbReference type="Pfam" id="PF00586"/>
    </source>
</evidence>
<dbReference type="InterPro" id="IPR036921">
    <property type="entry name" value="PurM-like_N_sf"/>
</dbReference>
<sequence>MKVGKIPETVLKRSVFKQIRHRREEVLVRPGVGLDCAALAVGEGEAIVLSTDPITSTANNIGDLAIHITANDIAVSGAEMIGVMLTIIMPEKGRESDLRLMMQKIEACCASLNIEVMGGHTEVSTAVNQIIVTVTGVGKIAKEKLANPQRMREGQEIVMTKWAGLEGTAIIANEKKEELCTRYTSEFIDGASELIKHISIVKEAKIASEHNAIMMHDVTEGGIFGALWEVGAAGGVGMEIDLTKIPMKQETVEICEFFDINPYLLISSGSLLIVTERANELIAHLEREGIPATIVGRITDNNERIVVNDYERRYLEPPKADQLYKALGK</sequence>
<dbReference type="CDD" id="cd06061">
    <property type="entry name" value="PurM-like1"/>
    <property type="match status" value="1"/>
</dbReference>
<feature type="domain" description="PurM-like C-terminal" evidence="3">
    <location>
        <begin position="152"/>
        <end position="304"/>
    </location>
</feature>
<dbReference type="Gene3D" id="3.30.1330.10">
    <property type="entry name" value="PurM-like, N-terminal domain"/>
    <property type="match status" value="1"/>
</dbReference>
<dbReference type="PANTHER" id="PTHR30303">
    <property type="entry name" value="HYDROGENASE ISOENZYMES FORMATION PROTEIN HYPE"/>
    <property type="match status" value="1"/>
</dbReference>
<dbReference type="InterPro" id="IPR036676">
    <property type="entry name" value="PurM-like_C_sf"/>
</dbReference>
<evidence type="ECO:0000313" key="5">
    <source>
        <dbReference type="Proteomes" id="UP000184038"/>
    </source>
</evidence>
<keyword evidence="5" id="KW-1185">Reference proteome</keyword>
<name>A0A1M7FWT1_9FIRM</name>
<dbReference type="Proteomes" id="UP000184038">
    <property type="component" value="Unassembled WGS sequence"/>
</dbReference>
<dbReference type="Pfam" id="PF00586">
    <property type="entry name" value="AIRS"/>
    <property type="match status" value="1"/>
</dbReference>
<protein>
    <submittedName>
        <fullName evidence="4">Hydrogenase maturation factor</fullName>
    </submittedName>
</protein>
<evidence type="ECO:0000313" key="4">
    <source>
        <dbReference type="EMBL" id="SHM08572.1"/>
    </source>
</evidence>
<dbReference type="STRING" id="1120996.SAMN02746066_00694"/>
<dbReference type="InterPro" id="IPR010918">
    <property type="entry name" value="PurM-like_C_dom"/>
</dbReference>
<dbReference type="InterPro" id="IPR011854">
    <property type="entry name" value="HypE"/>
</dbReference>
<dbReference type="EMBL" id="FRCP01000006">
    <property type="protein sequence ID" value="SHM08572.1"/>
    <property type="molecule type" value="Genomic_DNA"/>
</dbReference>